<evidence type="ECO:0000256" key="3">
    <source>
        <dbReference type="ARBA" id="ARBA00022475"/>
    </source>
</evidence>
<feature type="transmembrane region" description="Helical" evidence="7">
    <location>
        <begin position="353"/>
        <end position="378"/>
    </location>
</feature>
<keyword evidence="4 7" id="KW-0812">Transmembrane</keyword>
<feature type="transmembrane region" description="Helical" evidence="7">
    <location>
        <begin position="311"/>
        <end position="332"/>
    </location>
</feature>
<evidence type="ECO:0000256" key="4">
    <source>
        <dbReference type="ARBA" id="ARBA00022692"/>
    </source>
</evidence>
<organism evidence="9 10">
    <name type="scientific">Methanothermococcus okinawensis</name>
    <dbReference type="NCBI Taxonomy" id="155863"/>
    <lineage>
        <taxon>Archaea</taxon>
        <taxon>Methanobacteriati</taxon>
        <taxon>Methanobacteriota</taxon>
        <taxon>Methanomada group</taxon>
        <taxon>Methanococci</taxon>
        <taxon>Methanococcales</taxon>
        <taxon>Methanococcaceae</taxon>
        <taxon>Methanothermococcus</taxon>
    </lineage>
</organism>
<dbReference type="GO" id="GO:0022857">
    <property type="term" value="F:transmembrane transporter activity"/>
    <property type="evidence" value="ECO:0007669"/>
    <property type="project" value="InterPro"/>
</dbReference>
<keyword evidence="3" id="KW-1003">Cell membrane</keyword>
<dbReference type="PANTHER" id="PTHR23517">
    <property type="entry name" value="RESISTANCE PROTEIN MDTM, PUTATIVE-RELATED-RELATED"/>
    <property type="match status" value="1"/>
</dbReference>
<keyword evidence="6 7" id="KW-0472">Membrane</keyword>
<accession>A0A832YTY3</accession>
<evidence type="ECO:0000256" key="1">
    <source>
        <dbReference type="ARBA" id="ARBA00004651"/>
    </source>
</evidence>
<gene>
    <name evidence="9" type="ORF">EYG76_01670</name>
</gene>
<feature type="transmembrane region" description="Helical" evidence="7">
    <location>
        <begin position="68"/>
        <end position="87"/>
    </location>
</feature>
<dbReference type="SUPFAM" id="SSF103473">
    <property type="entry name" value="MFS general substrate transporter"/>
    <property type="match status" value="1"/>
</dbReference>
<dbReference type="CDD" id="cd17325">
    <property type="entry name" value="MFS_MdtG_SLC18_like"/>
    <property type="match status" value="1"/>
</dbReference>
<proteinExistence type="predicted"/>
<feature type="transmembrane region" description="Helical" evidence="7">
    <location>
        <begin position="130"/>
        <end position="152"/>
    </location>
</feature>
<feature type="domain" description="Major facilitator superfamily (MFS) profile" evidence="8">
    <location>
        <begin position="3"/>
        <end position="406"/>
    </location>
</feature>
<dbReference type="PANTHER" id="PTHR23517:SF3">
    <property type="entry name" value="INTEGRAL MEMBRANE TRANSPORT PROTEIN"/>
    <property type="match status" value="1"/>
</dbReference>
<name>A0A832YTY3_9EURY</name>
<evidence type="ECO:0000313" key="9">
    <source>
        <dbReference type="EMBL" id="HIP16998.1"/>
    </source>
</evidence>
<dbReference type="InterPro" id="IPR011701">
    <property type="entry name" value="MFS"/>
</dbReference>
<evidence type="ECO:0000313" key="10">
    <source>
        <dbReference type="Proteomes" id="UP000605144"/>
    </source>
</evidence>
<dbReference type="AlphaFoldDB" id="A0A832YTY3"/>
<dbReference type="InterPro" id="IPR036259">
    <property type="entry name" value="MFS_trans_sf"/>
</dbReference>
<comment type="caution">
    <text evidence="9">The sequence shown here is derived from an EMBL/GenBank/DDBJ whole genome shotgun (WGS) entry which is preliminary data.</text>
</comment>
<feature type="transmembrane region" description="Helical" evidence="7">
    <location>
        <begin position="278"/>
        <end position="299"/>
    </location>
</feature>
<dbReference type="Pfam" id="PF07690">
    <property type="entry name" value="MFS_1"/>
    <property type="match status" value="1"/>
</dbReference>
<evidence type="ECO:0000259" key="8">
    <source>
        <dbReference type="PROSITE" id="PS50850"/>
    </source>
</evidence>
<feature type="transmembrane region" description="Helical" evidence="7">
    <location>
        <begin position="99"/>
        <end position="118"/>
    </location>
</feature>
<evidence type="ECO:0000256" key="6">
    <source>
        <dbReference type="ARBA" id="ARBA00023136"/>
    </source>
</evidence>
<dbReference type="EMBL" id="DQSV01000035">
    <property type="protein sequence ID" value="HIP16998.1"/>
    <property type="molecule type" value="Genomic_DNA"/>
</dbReference>
<comment type="subcellular location">
    <subcellularLocation>
        <location evidence="1">Cell membrane</location>
        <topology evidence="1">Multi-pass membrane protein</topology>
    </subcellularLocation>
</comment>
<protein>
    <submittedName>
        <fullName evidence="9">MFS transporter</fullName>
    </submittedName>
</protein>
<dbReference type="Proteomes" id="UP000605144">
    <property type="component" value="Unassembled WGS sequence"/>
</dbReference>
<feature type="transmembrane region" description="Helical" evidence="7">
    <location>
        <begin position="384"/>
        <end position="402"/>
    </location>
</feature>
<dbReference type="InterPro" id="IPR050171">
    <property type="entry name" value="MFS_Transporters"/>
</dbReference>
<feature type="transmembrane region" description="Helical" evidence="7">
    <location>
        <begin position="158"/>
        <end position="177"/>
    </location>
</feature>
<dbReference type="InterPro" id="IPR020846">
    <property type="entry name" value="MFS_dom"/>
</dbReference>
<dbReference type="GO" id="GO:0005886">
    <property type="term" value="C:plasma membrane"/>
    <property type="evidence" value="ECO:0007669"/>
    <property type="project" value="UniProtKB-SubCell"/>
</dbReference>
<feature type="transmembrane region" description="Helical" evidence="7">
    <location>
        <begin position="248"/>
        <end position="266"/>
    </location>
</feature>
<feature type="transmembrane region" description="Helical" evidence="7">
    <location>
        <begin position="6"/>
        <end position="25"/>
    </location>
</feature>
<evidence type="ECO:0000256" key="5">
    <source>
        <dbReference type="ARBA" id="ARBA00022989"/>
    </source>
</evidence>
<evidence type="ECO:0000256" key="7">
    <source>
        <dbReference type="SAM" id="Phobius"/>
    </source>
</evidence>
<dbReference type="Gene3D" id="1.20.1250.20">
    <property type="entry name" value="MFS general substrate transporter like domains"/>
    <property type="match status" value="1"/>
</dbReference>
<sequence length="409" mass="45040">MESVIILWLLSFITMLGIGLIAPLMSKYAQSIGATNFEIGVIFGSFAIARTIAQIPVSYFSDKYGKKIFLLIGTFFYGVFTIMYPFVNSVFQLMILRTLNGIFSSFINPVAGAYVATVAPKEKLGEYMGLFNSAVSLGFSMGPLIGGIMAEYYGMKAPFYFCGLLSFISFIICYFKLKNIRVNKDGSFTYLSKLIVKHNKPSNKKSFSLEFLKNRCFLFACTINTLYIIVSTGIIAYLAIYASNFHMGLDQIGILIASTNLTSGALQKKFGKIFDSSTIYGNFTLYGGLLLGALGLYMVSMLNSLITFSSIFSPFIWMFIALEILAIGGAMCSPAINSLAMKDIDNEKKGMAMGLFTTSLNVGMFLGAILLGFLADLFGLSNMYKISAIALALTGIYSYFFIKKYKNKK</sequence>
<evidence type="ECO:0000256" key="2">
    <source>
        <dbReference type="ARBA" id="ARBA00022448"/>
    </source>
</evidence>
<feature type="transmembrane region" description="Helical" evidence="7">
    <location>
        <begin position="216"/>
        <end position="242"/>
    </location>
</feature>
<keyword evidence="5 7" id="KW-1133">Transmembrane helix</keyword>
<dbReference type="PROSITE" id="PS50850">
    <property type="entry name" value="MFS"/>
    <property type="match status" value="1"/>
</dbReference>
<reference evidence="9" key="1">
    <citation type="journal article" date="2020" name="ISME J.">
        <title>Gammaproteobacteria mediating utilization of methyl-, sulfur- and petroleum organic compounds in deep ocean hydrothermal plumes.</title>
        <authorList>
            <person name="Zhou Z."/>
            <person name="Liu Y."/>
            <person name="Pan J."/>
            <person name="Cron B.R."/>
            <person name="Toner B.M."/>
            <person name="Anantharaman K."/>
            <person name="Breier J.A."/>
            <person name="Dick G.J."/>
            <person name="Li M."/>
        </authorList>
    </citation>
    <scope>NUCLEOTIDE SEQUENCE</scope>
    <source>
        <strain evidence="9">SZUA-1385</strain>
    </source>
</reference>
<keyword evidence="2" id="KW-0813">Transport</keyword>